<organism evidence="1 2">
    <name type="scientific">Helicobacter pylori Hp P-2</name>
    <dbReference type="NCBI Taxonomy" id="992073"/>
    <lineage>
        <taxon>Bacteria</taxon>
        <taxon>Pseudomonadati</taxon>
        <taxon>Campylobacterota</taxon>
        <taxon>Epsilonproteobacteria</taxon>
        <taxon>Campylobacterales</taxon>
        <taxon>Helicobacteraceae</taxon>
        <taxon>Helicobacter</taxon>
    </lineage>
</organism>
<comment type="caution">
    <text evidence="1">The sequence shown here is derived from an EMBL/GenBank/DDBJ whole genome shotgun (WGS) entry which is preliminary data.</text>
</comment>
<dbReference type="EMBL" id="AKPJ01000001">
    <property type="protein sequence ID" value="EJB99866.1"/>
    <property type="molecule type" value="Genomic_DNA"/>
</dbReference>
<protein>
    <submittedName>
        <fullName evidence="1">Uncharacterized protein</fullName>
    </submittedName>
</protein>
<evidence type="ECO:0000313" key="1">
    <source>
        <dbReference type="EMBL" id="EJB99866.1"/>
    </source>
</evidence>
<evidence type="ECO:0000313" key="2">
    <source>
        <dbReference type="Proteomes" id="UP000004326"/>
    </source>
</evidence>
<gene>
    <name evidence="1" type="ORF">HPHPP2_0578</name>
</gene>
<sequence>MKAFASKFNQNAKPKLCFNLKKKFSFKGSFKKVIKNTKTTPTIKTDRNSKN</sequence>
<name>I9W1K9_HELPX</name>
<dbReference type="PATRIC" id="fig|992073.3.peg.566"/>
<accession>I9W1K9</accession>
<reference evidence="1 2" key="1">
    <citation type="journal article" date="2013" name="Pathog. Dis.">
        <title>Genome sequences of 65 Helicobacter pylori strains isolated from asymptomatic individuals and patients with gastric cancer, peptic ulcer disease, or gastritis.</title>
        <authorList>
            <person name="Blanchard T.G."/>
            <person name="Czinn S.J."/>
            <person name="Correa P."/>
            <person name="Nakazawa T."/>
            <person name="Keelan M."/>
            <person name="Morningstar L."/>
            <person name="Santana-Cruz I."/>
            <person name="Maroo A."/>
            <person name="McCracken C."/>
            <person name="Shefchek K."/>
            <person name="Daugherty S."/>
            <person name="Song Y."/>
            <person name="Fraser C.M."/>
            <person name="Fricke W.F."/>
        </authorList>
    </citation>
    <scope>NUCLEOTIDE SEQUENCE [LARGE SCALE GENOMIC DNA]</scope>
    <source>
        <strain evidence="1 2">Hp P-2</strain>
    </source>
</reference>
<proteinExistence type="predicted"/>
<dbReference type="Proteomes" id="UP000004326">
    <property type="component" value="Unassembled WGS sequence"/>
</dbReference>
<dbReference type="AlphaFoldDB" id="I9W1K9"/>